<evidence type="ECO:0000256" key="2">
    <source>
        <dbReference type="ARBA" id="ARBA00013807"/>
    </source>
</evidence>
<dbReference type="EMBL" id="LASV01000544">
    <property type="protein sequence ID" value="KKA17837.1"/>
    <property type="molecule type" value="Genomic_DNA"/>
</dbReference>
<dbReference type="GO" id="GO:0032991">
    <property type="term" value="C:protein-containing complex"/>
    <property type="evidence" value="ECO:0007669"/>
    <property type="project" value="UniProtKB-ARBA"/>
</dbReference>
<feature type="compositionally biased region" description="Low complexity" evidence="4">
    <location>
        <begin position="286"/>
        <end position="303"/>
    </location>
</feature>
<gene>
    <name evidence="5" type="ORF">T310_8224</name>
</gene>
<dbReference type="Pfam" id="PF10186">
    <property type="entry name" value="ATG14"/>
    <property type="match status" value="1"/>
</dbReference>
<feature type="compositionally biased region" description="Basic and acidic residues" evidence="4">
    <location>
        <begin position="527"/>
        <end position="537"/>
    </location>
</feature>
<accession>A0A0F4YHS2</accession>
<comment type="caution">
    <text evidence="5">The sequence shown here is derived from an EMBL/GenBank/DDBJ whole genome shotgun (WGS) entry which is preliminary data.</text>
</comment>
<feature type="compositionally biased region" description="Basic and acidic residues" evidence="4">
    <location>
        <begin position="59"/>
        <end position="71"/>
    </location>
</feature>
<name>A0A0F4YHS2_RASE3</name>
<protein>
    <recommendedName>
        <fullName evidence="2">Autophagy-related protein 14</fullName>
    </recommendedName>
</protein>
<evidence type="ECO:0000313" key="5">
    <source>
        <dbReference type="EMBL" id="KKA17837.1"/>
    </source>
</evidence>
<evidence type="ECO:0000256" key="3">
    <source>
        <dbReference type="ARBA" id="ARBA00023054"/>
    </source>
</evidence>
<proteinExistence type="inferred from homology"/>
<evidence type="ECO:0000313" key="6">
    <source>
        <dbReference type="Proteomes" id="UP000053958"/>
    </source>
</evidence>
<sequence length="548" mass="61195">MSCHVCSRTNSSRLPFYCPTCARSQLYLLRYENARVLLEKDAVGREIEAAVTGNTPQSEAKEAARTHDGGESKQNPRWTIQAAQTEQARSSERTKAILAQAEVLRNEIKEKRGEINQRASILKQRRSDAESATYQLAERRDAALSSIQNSIKRTEHLWHSLHNKTAESRIFLCREAASIYGLRQKLRKRNNEIIESYVIGGVPIVDLREMNGTWSCHRFDPWDANFKTGAPPSQISTAFSNIAHLLILVSHYLSLRLPAEITLPHRNYPTPTIFTPGASYSSRDVPYSGKSPSHSLSSSPTASRADTRRSPRPRPLSIDKTLPRLAKEDPATYALFLEGASLLAWNVSWLCRTQGLNVGSDSWEEICNIGKNMWQLLVAPPAQNVTVMRAVSGRDLQSKLKSGRDSPKTIIQRTKSFPMLGHYSHGTSHSFLGAAEGTEFMRTWKLPTPTKVADKLKSALLGEMANAEWELLEEKEWDEEGRDQATLNAKDSSLFSGLRPEVEDEEAAANTTKPECNSDVVESSKLPSDRPSPDRPKGTSGWTKLKSR</sequence>
<dbReference type="GO" id="GO:0000149">
    <property type="term" value="F:SNARE binding"/>
    <property type="evidence" value="ECO:0007669"/>
    <property type="project" value="TreeGrafter"/>
</dbReference>
<keyword evidence="3" id="KW-0175">Coiled coil</keyword>
<dbReference type="STRING" id="1408163.A0A0F4YHS2"/>
<dbReference type="OrthoDB" id="16772at2759"/>
<dbReference type="Proteomes" id="UP000053958">
    <property type="component" value="Unassembled WGS sequence"/>
</dbReference>
<dbReference type="GO" id="GO:0005768">
    <property type="term" value="C:endosome"/>
    <property type="evidence" value="ECO:0007669"/>
    <property type="project" value="TreeGrafter"/>
</dbReference>
<dbReference type="PANTHER" id="PTHR15157">
    <property type="entry name" value="UV RADIATION RESISTANCE-ASSOCIATED GENE PROTEIN"/>
    <property type="match status" value="1"/>
</dbReference>
<dbReference type="GO" id="GO:0035493">
    <property type="term" value="P:SNARE complex assembly"/>
    <property type="evidence" value="ECO:0007669"/>
    <property type="project" value="TreeGrafter"/>
</dbReference>
<dbReference type="PANTHER" id="PTHR15157:SF13">
    <property type="entry name" value="AUTOPHAGY-RELATED PROTEIN 14"/>
    <property type="match status" value="1"/>
</dbReference>
<reference evidence="5 6" key="1">
    <citation type="submission" date="2015-04" db="EMBL/GenBank/DDBJ databases">
        <authorList>
            <person name="Heijne W.H."/>
            <person name="Fedorova N.D."/>
            <person name="Nierman W.C."/>
            <person name="Vollebregt A.W."/>
            <person name="Zhao Z."/>
            <person name="Wu L."/>
            <person name="Kumar M."/>
            <person name="Stam H."/>
            <person name="van den Berg M.A."/>
            <person name="Pel H.J."/>
        </authorList>
    </citation>
    <scope>NUCLEOTIDE SEQUENCE [LARGE SCALE GENOMIC DNA]</scope>
    <source>
        <strain evidence="5 6">CBS 393.64</strain>
    </source>
</reference>
<dbReference type="RefSeq" id="XP_013324449.1">
    <property type="nucleotide sequence ID" value="XM_013468995.1"/>
</dbReference>
<evidence type="ECO:0000256" key="4">
    <source>
        <dbReference type="SAM" id="MobiDB-lite"/>
    </source>
</evidence>
<keyword evidence="6" id="KW-1185">Reference proteome</keyword>
<dbReference type="GeneID" id="25320484"/>
<evidence type="ECO:0000256" key="1">
    <source>
        <dbReference type="ARBA" id="ARBA00009574"/>
    </source>
</evidence>
<dbReference type="AlphaFoldDB" id="A0A0F4YHS2"/>
<organism evidence="5 6">
    <name type="scientific">Rasamsonia emersonii (strain ATCC 16479 / CBS 393.64 / IMI 116815)</name>
    <dbReference type="NCBI Taxonomy" id="1408163"/>
    <lineage>
        <taxon>Eukaryota</taxon>
        <taxon>Fungi</taxon>
        <taxon>Dikarya</taxon>
        <taxon>Ascomycota</taxon>
        <taxon>Pezizomycotina</taxon>
        <taxon>Eurotiomycetes</taxon>
        <taxon>Eurotiomycetidae</taxon>
        <taxon>Eurotiales</taxon>
        <taxon>Trichocomaceae</taxon>
        <taxon>Rasamsonia</taxon>
    </lineage>
</organism>
<comment type="similarity">
    <text evidence="1">Belongs to the ATG14 family.</text>
</comment>
<dbReference type="GO" id="GO:0000323">
    <property type="term" value="C:lytic vacuole"/>
    <property type="evidence" value="ECO:0007669"/>
    <property type="project" value="TreeGrafter"/>
</dbReference>
<feature type="compositionally biased region" description="Polar residues" evidence="4">
    <location>
        <begin position="485"/>
        <end position="495"/>
    </location>
</feature>
<feature type="region of interest" description="Disordered" evidence="4">
    <location>
        <begin position="284"/>
        <end position="322"/>
    </location>
</feature>
<feature type="region of interest" description="Disordered" evidence="4">
    <location>
        <begin position="477"/>
        <end position="548"/>
    </location>
</feature>
<feature type="region of interest" description="Disordered" evidence="4">
    <location>
        <begin position="49"/>
        <end position="77"/>
    </location>
</feature>
<dbReference type="InterPro" id="IPR018791">
    <property type="entry name" value="UV_resistance/autophagy_Atg14"/>
</dbReference>